<evidence type="ECO:0000256" key="9">
    <source>
        <dbReference type="ARBA" id="ARBA00023180"/>
    </source>
</evidence>
<evidence type="ECO:0000256" key="6">
    <source>
        <dbReference type="ARBA" id="ARBA00022692"/>
    </source>
</evidence>
<dbReference type="GO" id="GO:0030428">
    <property type="term" value="C:cell septum"/>
    <property type="evidence" value="ECO:0007669"/>
    <property type="project" value="TreeGrafter"/>
</dbReference>
<dbReference type="OrthoDB" id="370884at2759"/>
<keyword evidence="14" id="KW-1185">Reference proteome</keyword>
<feature type="transmembrane region" description="Helical" evidence="11">
    <location>
        <begin position="937"/>
        <end position="955"/>
    </location>
</feature>
<name>A0A1X2HPY1_SYNRA</name>
<gene>
    <name evidence="13" type="ORF">BCR43DRAFT_561608</name>
</gene>
<dbReference type="Gene3D" id="3.90.550.10">
    <property type="entry name" value="Spore Coat Polysaccharide Biosynthesis Protein SpsA, Chain A"/>
    <property type="match status" value="1"/>
</dbReference>
<dbReference type="STRING" id="13706.A0A1X2HPY1"/>
<evidence type="ECO:0000313" key="13">
    <source>
        <dbReference type="EMBL" id="ORZ01352.1"/>
    </source>
</evidence>
<dbReference type="CDD" id="cd04190">
    <property type="entry name" value="Chitin_synth_C"/>
    <property type="match status" value="1"/>
</dbReference>
<dbReference type="InterPro" id="IPR004835">
    <property type="entry name" value="Chitin_synth"/>
</dbReference>
<feature type="compositionally biased region" description="Polar residues" evidence="10">
    <location>
        <begin position="1201"/>
        <end position="1212"/>
    </location>
</feature>
<dbReference type="GO" id="GO:0005886">
    <property type="term" value="C:plasma membrane"/>
    <property type="evidence" value="ECO:0007669"/>
    <property type="project" value="UniProtKB-SubCell"/>
</dbReference>
<evidence type="ECO:0000256" key="7">
    <source>
        <dbReference type="ARBA" id="ARBA00022989"/>
    </source>
</evidence>
<protein>
    <recommendedName>
        <fullName evidence="2">chitin synthase</fullName>
        <ecNumber evidence="2">2.4.1.16</ecNumber>
    </recommendedName>
</protein>
<proteinExistence type="predicted"/>
<feature type="compositionally biased region" description="Basic and acidic residues" evidence="10">
    <location>
        <begin position="1122"/>
        <end position="1134"/>
    </location>
</feature>
<feature type="transmembrane region" description="Helical" evidence="11">
    <location>
        <begin position="986"/>
        <end position="1012"/>
    </location>
</feature>
<dbReference type="Pfam" id="PF03142">
    <property type="entry name" value="Chitin_synth_2"/>
    <property type="match status" value="1"/>
</dbReference>
<feature type="transmembrane region" description="Helical" evidence="11">
    <location>
        <begin position="90"/>
        <end position="110"/>
    </location>
</feature>
<feature type="transmembrane region" description="Helical" evidence="11">
    <location>
        <begin position="367"/>
        <end position="394"/>
    </location>
</feature>
<evidence type="ECO:0000256" key="8">
    <source>
        <dbReference type="ARBA" id="ARBA00023136"/>
    </source>
</evidence>
<dbReference type="InterPro" id="IPR029044">
    <property type="entry name" value="Nucleotide-diphossugar_trans"/>
</dbReference>
<keyword evidence="3" id="KW-1003">Cell membrane</keyword>
<evidence type="ECO:0000256" key="11">
    <source>
        <dbReference type="SAM" id="Phobius"/>
    </source>
</evidence>
<dbReference type="EMBL" id="MCGN01000002">
    <property type="protein sequence ID" value="ORZ01352.1"/>
    <property type="molecule type" value="Genomic_DNA"/>
</dbReference>
<sequence length="1316" mass="148707">MMDQEEETRQRRSVLRRDLLARDDRTEKAAAVTEQRIQFPDEDEQLAKSRLPDIWKMFCYAVTCCCPPPILKFCFGKKDKAAQYAFREKIGLVTVVIVIMAMVGFLTFGFTQTVCPKPPLSFRIDHINEGYVLIHGWAYMLASWNGHPAIPDVTQEPTNPVYPPIGAGGQDASFLFQESQHCTSIFKPVSSSADPTIFFPCQLFDPHQPNDVPASGSYANQTACHKSPRTREYFKRMKNYGVPNAKGSFDKAGRVYYEWDDIVHTAHLAVFNSQVLNLNLLKGLPKDLFQVPPGGMIDHILRDTSAFAGQDLTRIIASHRRLAGQPATSSTSVTSAMSWRDEATCLAELIKVGEVDTESVGCLASNIVLYTSLVVILGVILVKFVLAVIFGWFLSWKLGNFKEGHSYKDRMRRDEELENWAQDINTPAEAIRPRNPQARYSVASNYSKSKRKTNLMPRVSRFTQPEAGATHFNAHFNELQRPGSAIWKHSASSRLFPKDPSLLSLRRPSDASPSSRHSSASSSSGHSTLNSCPFPISRHVVQQPKPDYMPFGFALAHTICLVTCYSEGEEGLRTTLDSIATTDYPNSHKLILVIADGMITGHGNAKSTPDTCVDMMCDFIIPPDEVQPQSYIAIADGTKRHNMAKIYAGFYRYDNRSVDPSQQQRVPMITIAKCGPPEEANERKPGNRGKRDSQVILMSFLQKVMFDERMTELEYEFFNQIWRVTGVTPDKYEICLMVDADTKVYPDALSRLVSCMVNDDEVAGLCGETKIGNKKDSWVSMIQVFEYYISHHQSKAFESIFGNVTCLPGCFCMYRIKAPKGPNGHWVPILANPDIIEHYSENVVDTLHKKNLLLLGEDRYLSTLMLKTFPRRKMLFVPQAVCKTVVPDSFMVLLSQRRRWINSTIHNLFELLLVPDLCGTFCFSMQFVVFMELVGTLALPAAITFTLYLIVLALLGHPAVISLILLALILGLPAVLIVMTSRKVVYVGWMFIYLFSLPIWNFVLPTYAYWHFDDFTWGETRKVEGSGKDEAHGDKEGEFDSSKIVMKKWCEFERERKIRAAEEKRRRRWSEEMNQYYPALPGASPLPAFDWSLSSTNFQDLTTRFAAGELQHDARLGDTKMGRKEWRDSYRSSERPATSLTLDTHLPMPTYRDEGEQDGDWHVSVMRSISNASRKKQKKERARRKQKEQQTMEEGEVIPETPSSPRPSISQDSADDNDDGHGVEDEDEDMSEYMEEEKNGSVMASQRSSATIRPGEDESISMLSASMTSCPETTATTRHGDERGDELRSVSLRSSHDEQRMSIDTTESYHPSVGRH</sequence>
<feature type="compositionally biased region" description="Basic and acidic residues" evidence="10">
    <location>
        <begin position="1278"/>
        <end position="1301"/>
    </location>
</feature>
<dbReference type="Pfam" id="PF22997">
    <property type="entry name" value="CHS4"/>
    <property type="match status" value="1"/>
</dbReference>
<organism evidence="13 14">
    <name type="scientific">Syncephalastrum racemosum</name>
    <name type="common">Filamentous fungus</name>
    <dbReference type="NCBI Taxonomy" id="13706"/>
    <lineage>
        <taxon>Eukaryota</taxon>
        <taxon>Fungi</taxon>
        <taxon>Fungi incertae sedis</taxon>
        <taxon>Mucoromycota</taxon>
        <taxon>Mucoromycotina</taxon>
        <taxon>Mucoromycetes</taxon>
        <taxon>Mucorales</taxon>
        <taxon>Syncephalastraceae</taxon>
        <taxon>Syncephalastrum</taxon>
    </lineage>
</organism>
<feature type="region of interest" description="Disordered" evidence="10">
    <location>
        <begin position="498"/>
        <end position="529"/>
    </location>
</feature>
<evidence type="ECO:0000256" key="5">
    <source>
        <dbReference type="ARBA" id="ARBA00022679"/>
    </source>
</evidence>
<feature type="compositionally biased region" description="Low complexity" evidence="10">
    <location>
        <begin position="499"/>
        <end position="527"/>
    </location>
</feature>
<reference evidence="13 14" key="1">
    <citation type="submission" date="2016-07" db="EMBL/GenBank/DDBJ databases">
        <title>Pervasive Adenine N6-methylation of Active Genes in Fungi.</title>
        <authorList>
            <consortium name="DOE Joint Genome Institute"/>
            <person name="Mondo S.J."/>
            <person name="Dannebaum R.O."/>
            <person name="Kuo R.C."/>
            <person name="Labutti K."/>
            <person name="Haridas S."/>
            <person name="Kuo A."/>
            <person name="Salamov A."/>
            <person name="Ahrendt S.R."/>
            <person name="Lipzen A."/>
            <person name="Sullivan W."/>
            <person name="Andreopoulos W.B."/>
            <person name="Clum A."/>
            <person name="Lindquist E."/>
            <person name="Daum C."/>
            <person name="Ramamoorthy G.K."/>
            <person name="Gryganskyi A."/>
            <person name="Culley D."/>
            <person name="Magnuson J.K."/>
            <person name="James T.Y."/>
            <person name="O'Malley M.A."/>
            <person name="Stajich J.E."/>
            <person name="Spatafora J.W."/>
            <person name="Visel A."/>
            <person name="Grigoriev I.V."/>
        </authorList>
    </citation>
    <scope>NUCLEOTIDE SEQUENCE [LARGE SCALE GENOMIC DNA]</scope>
    <source>
        <strain evidence="13 14">NRRL 2496</strain>
    </source>
</reference>
<keyword evidence="8 11" id="KW-0472">Membrane</keyword>
<dbReference type="GO" id="GO:0004100">
    <property type="term" value="F:chitin synthase activity"/>
    <property type="evidence" value="ECO:0007669"/>
    <property type="project" value="UniProtKB-EC"/>
</dbReference>
<keyword evidence="5" id="KW-0808">Transferase</keyword>
<feature type="compositionally biased region" description="Polar residues" evidence="10">
    <location>
        <begin position="1261"/>
        <end position="1277"/>
    </location>
</feature>
<keyword evidence="9" id="KW-0325">Glycoprotein</keyword>
<keyword evidence="7 11" id="KW-1133">Transmembrane helix</keyword>
<feature type="compositionally biased region" description="Basic residues" evidence="10">
    <location>
        <begin position="1173"/>
        <end position="1186"/>
    </location>
</feature>
<dbReference type="InParanoid" id="A0A1X2HPY1"/>
<dbReference type="PANTHER" id="PTHR22914:SF16">
    <property type="entry name" value="CHITIN SYNTHASE 3"/>
    <property type="match status" value="1"/>
</dbReference>
<keyword evidence="6 11" id="KW-0812">Transmembrane</keyword>
<dbReference type="PANTHER" id="PTHR22914">
    <property type="entry name" value="CHITIN SYNTHASE"/>
    <property type="match status" value="1"/>
</dbReference>
<feature type="compositionally biased region" description="Polar residues" evidence="10">
    <location>
        <begin position="1242"/>
        <end position="1251"/>
    </location>
</feature>
<dbReference type="SUPFAM" id="SSF53448">
    <property type="entry name" value="Nucleotide-diphospho-sugar transferases"/>
    <property type="match status" value="1"/>
</dbReference>
<dbReference type="GO" id="GO:0006031">
    <property type="term" value="P:chitin biosynthetic process"/>
    <property type="evidence" value="ECO:0007669"/>
    <property type="project" value="TreeGrafter"/>
</dbReference>
<dbReference type="EC" id="2.4.1.16" evidence="2"/>
<evidence type="ECO:0000256" key="2">
    <source>
        <dbReference type="ARBA" id="ARBA00012543"/>
    </source>
</evidence>
<dbReference type="Proteomes" id="UP000242180">
    <property type="component" value="Unassembled WGS sequence"/>
</dbReference>
<evidence type="ECO:0000256" key="1">
    <source>
        <dbReference type="ARBA" id="ARBA00004651"/>
    </source>
</evidence>
<comment type="subcellular location">
    <subcellularLocation>
        <location evidence="1">Cell membrane</location>
        <topology evidence="1">Multi-pass membrane protein</topology>
    </subcellularLocation>
</comment>
<feature type="compositionally biased region" description="Acidic residues" evidence="10">
    <location>
        <begin position="1213"/>
        <end position="1235"/>
    </location>
</feature>
<evidence type="ECO:0000259" key="12">
    <source>
        <dbReference type="Pfam" id="PF22997"/>
    </source>
</evidence>
<dbReference type="InterPro" id="IPR054295">
    <property type="entry name" value="CHS4-like_dom"/>
</dbReference>
<feature type="region of interest" description="Disordered" evidence="10">
    <location>
        <begin position="1122"/>
        <end position="1316"/>
    </location>
</feature>
<evidence type="ECO:0000256" key="4">
    <source>
        <dbReference type="ARBA" id="ARBA00022676"/>
    </source>
</evidence>
<evidence type="ECO:0000256" key="10">
    <source>
        <dbReference type="SAM" id="MobiDB-lite"/>
    </source>
</evidence>
<accession>A0A1X2HPY1</accession>
<evidence type="ECO:0000256" key="3">
    <source>
        <dbReference type="ARBA" id="ARBA00022475"/>
    </source>
</evidence>
<keyword evidence="4" id="KW-0328">Glycosyltransferase</keyword>
<feature type="domain" description="Chitin synthase 4-like" evidence="12">
    <location>
        <begin position="255"/>
        <end position="353"/>
    </location>
</feature>
<evidence type="ECO:0000313" key="14">
    <source>
        <dbReference type="Proteomes" id="UP000242180"/>
    </source>
</evidence>
<dbReference type="OMA" id="PERSRMD"/>
<comment type="caution">
    <text evidence="13">The sequence shown here is derived from an EMBL/GenBank/DDBJ whole genome shotgun (WGS) entry which is preliminary data.</text>
</comment>
<feature type="transmembrane region" description="Helical" evidence="11">
    <location>
        <begin position="960"/>
        <end position="980"/>
    </location>
</feature>